<dbReference type="SUPFAM" id="SSF53649">
    <property type="entry name" value="Alkaline phosphatase-like"/>
    <property type="match status" value="1"/>
</dbReference>
<evidence type="ECO:0000313" key="2">
    <source>
        <dbReference type="Proteomes" id="UP000676194"/>
    </source>
</evidence>
<dbReference type="KEGG" id="tsph:KIH39_06945"/>
<dbReference type="AlphaFoldDB" id="A0A8E6EW58"/>
<organism evidence="1 2">
    <name type="scientific">Telmatocola sphagniphila</name>
    <dbReference type="NCBI Taxonomy" id="1123043"/>
    <lineage>
        <taxon>Bacteria</taxon>
        <taxon>Pseudomonadati</taxon>
        <taxon>Planctomycetota</taxon>
        <taxon>Planctomycetia</taxon>
        <taxon>Gemmatales</taxon>
        <taxon>Gemmataceae</taxon>
    </lineage>
</organism>
<dbReference type="EMBL" id="CP074694">
    <property type="protein sequence ID" value="QVL33640.1"/>
    <property type="molecule type" value="Genomic_DNA"/>
</dbReference>
<dbReference type="PANTHER" id="PTHR43737:SF1">
    <property type="entry name" value="DUF1501 DOMAIN-CONTAINING PROTEIN"/>
    <property type="match status" value="1"/>
</dbReference>
<dbReference type="Pfam" id="PF07394">
    <property type="entry name" value="DUF1501"/>
    <property type="match status" value="1"/>
</dbReference>
<name>A0A8E6EW58_9BACT</name>
<protein>
    <submittedName>
        <fullName evidence="1">DUF1501 domain-containing protein</fullName>
    </submittedName>
</protein>
<proteinExistence type="predicted"/>
<evidence type="ECO:0000313" key="1">
    <source>
        <dbReference type="EMBL" id="QVL33640.1"/>
    </source>
</evidence>
<dbReference type="PROSITE" id="PS51318">
    <property type="entry name" value="TAT"/>
    <property type="match status" value="1"/>
</dbReference>
<dbReference type="Proteomes" id="UP000676194">
    <property type="component" value="Chromosome"/>
</dbReference>
<accession>A0A8E6EW58</accession>
<dbReference type="PANTHER" id="PTHR43737">
    <property type="entry name" value="BLL7424 PROTEIN"/>
    <property type="match status" value="1"/>
</dbReference>
<keyword evidence="2" id="KW-1185">Reference proteome</keyword>
<dbReference type="InterPro" id="IPR010869">
    <property type="entry name" value="DUF1501"/>
</dbReference>
<gene>
    <name evidence="1" type="ORF">KIH39_06945</name>
</gene>
<dbReference type="InterPro" id="IPR017850">
    <property type="entry name" value="Alkaline_phosphatase_core_sf"/>
</dbReference>
<reference evidence="1" key="1">
    <citation type="submission" date="2021-05" db="EMBL/GenBank/DDBJ databases">
        <title>Complete genome sequence of the cellulolytic planctomycete Telmatocola sphagniphila SP2T and characterization of the first cellulase from planctomycetes.</title>
        <authorList>
            <person name="Rakitin A.L."/>
            <person name="Beletsky A.V."/>
            <person name="Naumoff D.G."/>
            <person name="Kulichevskaya I.S."/>
            <person name="Mardanov A.V."/>
            <person name="Ravin N.V."/>
            <person name="Dedysh S.N."/>
        </authorList>
    </citation>
    <scope>NUCLEOTIDE SEQUENCE</scope>
    <source>
        <strain evidence="1">SP2T</strain>
    </source>
</reference>
<sequence>MGIEHIPLSRRKLLQVGALGMSSLMLPPALLQASSNKAKAKSVILLYQWGGPSQFETFDMKPDAPAEIRGTFKPISTKVPGISVCEMLPRMTNIIDQCVLVKSVQHTMKNHNSAGYYSLTGFAPPTDDQRLRDSPELAPAFGCVVDKFSQARPGVPTFVSYPYSISDGSITPGQHASFLGKVHNPFFFTEDPAGKEFKLPELTLPGNISSQRLEDRKEMLKMLDQQSRVLEQHALAKGMDESFQRAVSLLTSKELKEAFDLSKEKKKVRAQYGETTYGQGCLLARRLVQAGVKFVTVYISPYISGEWGWDTHGFQNQPMDPILKKRLLPITNQTLPTLLEDLKERGMLEETLVLWMGEFGRTPKINNIAGRDHWPECYTVLMAGGGLKKGYVHGSSDKNGAFPASGACRIEDISATMYELLGIDPNSEMIDKLNRPLPISRGKPIREIIA</sequence>
<dbReference type="InterPro" id="IPR006311">
    <property type="entry name" value="TAT_signal"/>
</dbReference>